<dbReference type="Pfam" id="PF05544">
    <property type="entry name" value="Pro_racemase"/>
    <property type="match status" value="1"/>
</dbReference>
<accession>A0A7W7ZDM2</accession>
<dbReference type="AlphaFoldDB" id="A0A7W7ZDM2"/>
<keyword evidence="3" id="KW-1185">Reference proteome</keyword>
<dbReference type="Proteomes" id="UP000540989">
    <property type="component" value="Unassembled WGS sequence"/>
</dbReference>
<dbReference type="Gene3D" id="3.10.310.10">
    <property type="entry name" value="Diaminopimelate Epimerase, Chain A, domain 1"/>
    <property type="match status" value="2"/>
</dbReference>
<organism evidence="2 3">
    <name type="scientific">Granulicella aggregans</name>
    <dbReference type="NCBI Taxonomy" id="474949"/>
    <lineage>
        <taxon>Bacteria</taxon>
        <taxon>Pseudomonadati</taxon>
        <taxon>Acidobacteriota</taxon>
        <taxon>Terriglobia</taxon>
        <taxon>Terriglobales</taxon>
        <taxon>Acidobacteriaceae</taxon>
        <taxon>Granulicella</taxon>
    </lineage>
</organism>
<dbReference type="PIRSF" id="PIRSF029792">
    <property type="entry name" value="Pro_racemase"/>
    <property type="match status" value="1"/>
</dbReference>
<reference evidence="2 3" key="1">
    <citation type="submission" date="2020-08" db="EMBL/GenBank/DDBJ databases">
        <title>Genomic Encyclopedia of Type Strains, Phase IV (KMG-V): Genome sequencing to study the core and pangenomes of soil and plant-associated prokaryotes.</title>
        <authorList>
            <person name="Whitman W."/>
        </authorList>
    </citation>
    <scope>NUCLEOTIDE SEQUENCE [LARGE SCALE GENOMIC DNA]</scope>
    <source>
        <strain evidence="2 3">M8UP14</strain>
    </source>
</reference>
<evidence type="ECO:0000313" key="2">
    <source>
        <dbReference type="EMBL" id="MBB5057945.1"/>
    </source>
</evidence>
<dbReference type="InterPro" id="IPR008794">
    <property type="entry name" value="Pro_racemase_fam"/>
</dbReference>
<evidence type="ECO:0000313" key="3">
    <source>
        <dbReference type="Proteomes" id="UP000540989"/>
    </source>
</evidence>
<comment type="similarity">
    <text evidence="1">Belongs to the proline racemase family.</text>
</comment>
<dbReference type="EC" id="5.1.1.8" evidence="2"/>
<dbReference type="PANTHER" id="PTHR33442">
    <property type="entry name" value="TRANS-3-HYDROXY-L-PROLINE DEHYDRATASE"/>
    <property type="match status" value="1"/>
</dbReference>
<sequence length="324" mass="34100">MNTDVPSQTAWGPGPIHAIDSHTEGEPTRVIVEGGPNLGSGSLAERLEVFRHRFDSFRSATVCEPRGSDVVVGALLCTPLDPAAAAGVIFFNDVGYLGMCGHGTIGLVRTLSYLGRIQPGKHLIETPVGTVHAELHADGGVSVQNVPSYRYRASVSVDVPGIGILHGDIAWGGNWFLLIGDHPFSLVVANRDQLVAATKAIRTALQQQGITGQGGSYIDHIELFGPASSANNSSRNFVLCPGASFDRSPCGTGTSAKMACLYADGKLAPGELWQQEGILGTHFTGSIQPDGDRVIPTITGRAWITADITLLFDSADPFAQGIAF</sequence>
<dbReference type="FunFam" id="3.10.310.10:FF:000003">
    <property type="entry name" value="Proline racemase"/>
    <property type="match status" value="1"/>
</dbReference>
<dbReference type="RefSeq" id="WP_184217129.1">
    <property type="nucleotide sequence ID" value="NZ_JACHIP010000003.1"/>
</dbReference>
<keyword evidence="2" id="KW-0413">Isomerase</keyword>
<evidence type="ECO:0000256" key="1">
    <source>
        <dbReference type="ARBA" id="ARBA00007529"/>
    </source>
</evidence>
<dbReference type="GO" id="GO:0047580">
    <property type="term" value="F:4-hydroxyproline epimerase activity"/>
    <property type="evidence" value="ECO:0007669"/>
    <property type="project" value="UniProtKB-EC"/>
</dbReference>
<comment type="caution">
    <text evidence="2">The sequence shown here is derived from an EMBL/GenBank/DDBJ whole genome shotgun (WGS) entry which is preliminary data.</text>
</comment>
<dbReference type="PANTHER" id="PTHR33442:SF1">
    <property type="entry name" value="TRANS-3-HYDROXY-L-PROLINE DEHYDRATASE"/>
    <property type="match status" value="1"/>
</dbReference>
<name>A0A7W7ZDM2_9BACT</name>
<proteinExistence type="inferred from homology"/>
<dbReference type="SUPFAM" id="SSF54506">
    <property type="entry name" value="Diaminopimelate epimerase-like"/>
    <property type="match status" value="1"/>
</dbReference>
<gene>
    <name evidence="2" type="ORF">HDF16_002651</name>
</gene>
<dbReference type="SFLD" id="SFLDS00028">
    <property type="entry name" value="Proline_Racemase"/>
    <property type="match status" value="1"/>
</dbReference>
<dbReference type="EMBL" id="JACHIP010000003">
    <property type="protein sequence ID" value="MBB5057945.1"/>
    <property type="molecule type" value="Genomic_DNA"/>
</dbReference>
<protein>
    <submittedName>
        <fullName evidence="2">4-hydroxyproline epimerase</fullName>
        <ecNumber evidence="2">5.1.1.8</ecNumber>
    </submittedName>
</protein>